<gene>
    <name evidence="2" type="ORF">Lsha_2843</name>
</gene>
<evidence type="ECO:0000313" key="2">
    <source>
        <dbReference type="EMBL" id="KTD56444.1"/>
    </source>
</evidence>
<dbReference type="Proteomes" id="UP000054600">
    <property type="component" value="Unassembled WGS sequence"/>
</dbReference>
<name>A0A0W0YHQ2_9GAMM</name>
<dbReference type="AlphaFoldDB" id="A0A0W0YHQ2"/>
<evidence type="ECO:0000313" key="3">
    <source>
        <dbReference type="Proteomes" id="UP000054600"/>
    </source>
</evidence>
<dbReference type="Pfam" id="PF14229">
    <property type="entry name" value="DUF4332"/>
    <property type="match status" value="1"/>
</dbReference>
<dbReference type="PATRIC" id="fig|1122169.6.peg.3268"/>
<sequence length="134" mass="15155">MYKLTQIEGIGPKFAAMLKQAGIEDQKDLLQACSSRRGRFKVAAQTGISHKLILKWTNQADLARVNGISEEYAELLEKAGVDSIPELAHRNPEHLYSVLKEKNDVSHLVRHIPGLNQVVTWVEEAKKLPRMVYH</sequence>
<dbReference type="EMBL" id="LNYW01000074">
    <property type="protein sequence ID" value="KTD56444.1"/>
    <property type="molecule type" value="Genomic_DNA"/>
</dbReference>
<dbReference type="STRING" id="1122169.Lsha_2843"/>
<dbReference type="Gene3D" id="1.10.150.20">
    <property type="entry name" value="5' to 3' exonuclease, C-terminal subdomain"/>
    <property type="match status" value="2"/>
</dbReference>
<dbReference type="InterPro" id="IPR025567">
    <property type="entry name" value="DUF4332"/>
</dbReference>
<protein>
    <submittedName>
        <fullName evidence="2">Pathogenicity locus</fullName>
    </submittedName>
</protein>
<organism evidence="2 3">
    <name type="scientific">Legionella shakespearei DSM 23087</name>
    <dbReference type="NCBI Taxonomy" id="1122169"/>
    <lineage>
        <taxon>Bacteria</taxon>
        <taxon>Pseudomonadati</taxon>
        <taxon>Pseudomonadota</taxon>
        <taxon>Gammaproteobacteria</taxon>
        <taxon>Legionellales</taxon>
        <taxon>Legionellaceae</taxon>
        <taxon>Legionella</taxon>
    </lineage>
</organism>
<accession>A0A0W0YHQ2</accession>
<evidence type="ECO:0000259" key="1">
    <source>
        <dbReference type="Pfam" id="PF14229"/>
    </source>
</evidence>
<feature type="domain" description="DUF4332" evidence="1">
    <location>
        <begin position="8"/>
        <end position="128"/>
    </location>
</feature>
<dbReference type="OrthoDB" id="9794786at2"/>
<dbReference type="RefSeq" id="WP_018576539.1">
    <property type="nucleotide sequence ID" value="NZ_KB892387.1"/>
</dbReference>
<dbReference type="eggNOG" id="COG3743">
    <property type="taxonomic scope" value="Bacteria"/>
</dbReference>
<reference evidence="2 3" key="1">
    <citation type="submission" date="2015-11" db="EMBL/GenBank/DDBJ databases">
        <title>Genomic analysis of 38 Legionella species identifies large and diverse effector repertoires.</title>
        <authorList>
            <person name="Burstein D."/>
            <person name="Amaro F."/>
            <person name="Zusman T."/>
            <person name="Lifshitz Z."/>
            <person name="Cohen O."/>
            <person name="Gilbert J.A."/>
            <person name="Pupko T."/>
            <person name="Shuman H.A."/>
            <person name="Segal G."/>
        </authorList>
    </citation>
    <scope>NUCLEOTIDE SEQUENCE [LARGE SCALE GENOMIC DNA]</scope>
    <source>
        <strain evidence="2 3">ATCC 49655</strain>
    </source>
</reference>
<proteinExistence type="predicted"/>
<comment type="caution">
    <text evidence="2">The sequence shown here is derived from an EMBL/GenBank/DDBJ whole genome shotgun (WGS) entry which is preliminary data.</text>
</comment>
<keyword evidence="3" id="KW-1185">Reference proteome</keyword>